<dbReference type="VEuPathDB" id="VectorBase:CPIJ039852"/>
<dbReference type="InParanoid" id="A0A1S4KI99"/>
<dbReference type="AlphaFoldDB" id="A0A1S4KI99"/>
<dbReference type="Gene3D" id="2.80.10.50">
    <property type="match status" value="1"/>
</dbReference>
<proteinExistence type="predicted"/>
<sequence>MKILIFFSVVIIPAILADVPTGCATIKSVKSGKFLAADTKTQGEKLKFIIGKYDGQEQWEIGKVEEGYTVMNKNSGEFMMAFGADFDTLRSVFSVKPDTTVQTKNWKIDQVGKHYSISNVKHPGCLHIGEYDNAYTKDNGNCSEEQYKWEIKSC</sequence>
<dbReference type="CDD" id="cd23667">
    <property type="entry name" value="beta-trefoil_Ricin_CqDVP-like"/>
    <property type="match status" value="1"/>
</dbReference>
<dbReference type="InterPro" id="IPR000772">
    <property type="entry name" value="Ricin_B_lectin"/>
</dbReference>
<dbReference type="InterPro" id="IPR035992">
    <property type="entry name" value="Ricin_B-like_lectins"/>
</dbReference>
<evidence type="ECO:0000313" key="2">
    <source>
        <dbReference type="EnsemblMetazoa" id="CPIJ039852-PA"/>
    </source>
</evidence>
<dbReference type="SUPFAM" id="SSF50370">
    <property type="entry name" value="Ricin B-like lectins"/>
    <property type="match status" value="1"/>
</dbReference>
<accession>A0A1S4KI99</accession>
<dbReference type="Proteomes" id="UP000002320">
    <property type="component" value="Unassembled WGS sequence"/>
</dbReference>
<dbReference type="VEuPathDB" id="VectorBase:CQUJHB001330"/>
<evidence type="ECO:0000259" key="1">
    <source>
        <dbReference type="Pfam" id="PF14200"/>
    </source>
</evidence>
<feature type="domain" description="Ricin B lectin" evidence="1">
    <location>
        <begin position="57"/>
        <end position="132"/>
    </location>
</feature>
<dbReference type="Pfam" id="PF14200">
    <property type="entry name" value="RicinB_lectin_2"/>
    <property type="match status" value="1"/>
</dbReference>
<reference evidence="2" key="1">
    <citation type="submission" date="2020-05" db="UniProtKB">
        <authorList>
            <consortium name="EnsemblMetazoa"/>
        </authorList>
    </citation>
    <scope>IDENTIFICATION</scope>
    <source>
        <strain evidence="2">JHB</strain>
    </source>
</reference>
<organism evidence="2 3">
    <name type="scientific">Culex quinquefasciatus</name>
    <name type="common">Southern house mosquito</name>
    <name type="synonym">Culex pungens</name>
    <dbReference type="NCBI Taxonomy" id="7176"/>
    <lineage>
        <taxon>Eukaryota</taxon>
        <taxon>Metazoa</taxon>
        <taxon>Ecdysozoa</taxon>
        <taxon>Arthropoda</taxon>
        <taxon>Hexapoda</taxon>
        <taxon>Insecta</taxon>
        <taxon>Pterygota</taxon>
        <taxon>Neoptera</taxon>
        <taxon>Endopterygota</taxon>
        <taxon>Diptera</taxon>
        <taxon>Nematocera</taxon>
        <taxon>Culicoidea</taxon>
        <taxon>Culicidae</taxon>
        <taxon>Culicinae</taxon>
        <taxon>Culicini</taxon>
        <taxon>Culex</taxon>
        <taxon>Culex</taxon>
    </lineage>
</organism>
<evidence type="ECO:0000313" key="3">
    <source>
        <dbReference type="Proteomes" id="UP000002320"/>
    </source>
</evidence>
<dbReference type="EnsemblMetazoa" id="CPIJ039852-RA">
    <property type="protein sequence ID" value="CPIJ039852-PA"/>
    <property type="gene ID" value="CPIJ039852"/>
</dbReference>
<protein>
    <recommendedName>
        <fullName evidence="1">Ricin B lectin domain-containing protein</fullName>
    </recommendedName>
</protein>
<keyword evidence="3" id="KW-1185">Reference proteome</keyword>
<name>A0A1S4KI99_CULQU</name>